<dbReference type="InterPro" id="IPR011009">
    <property type="entry name" value="Kinase-like_dom_sf"/>
</dbReference>
<dbReference type="EMBL" id="ML170170">
    <property type="protein sequence ID" value="TDL23378.1"/>
    <property type="molecule type" value="Genomic_DNA"/>
</dbReference>
<dbReference type="VEuPathDB" id="FungiDB:BD410DRAFT_838882"/>
<reference evidence="2 3" key="1">
    <citation type="submission" date="2018-06" db="EMBL/GenBank/DDBJ databases">
        <title>A transcriptomic atlas of mushroom development highlights an independent origin of complex multicellularity.</title>
        <authorList>
            <consortium name="DOE Joint Genome Institute"/>
            <person name="Krizsan K."/>
            <person name="Almasi E."/>
            <person name="Merenyi Z."/>
            <person name="Sahu N."/>
            <person name="Viragh M."/>
            <person name="Koszo T."/>
            <person name="Mondo S."/>
            <person name="Kiss B."/>
            <person name="Balint B."/>
            <person name="Kues U."/>
            <person name="Barry K."/>
            <person name="Hegedus J.C."/>
            <person name="Henrissat B."/>
            <person name="Johnson J."/>
            <person name="Lipzen A."/>
            <person name="Ohm R."/>
            <person name="Nagy I."/>
            <person name="Pangilinan J."/>
            <person name="Yan J."/>
            <person name="Xiong Y."/>
            <person name="Grigoriev I.V."/>
            <person name="Hibbett D.S."/>
            <person name="Nagy L.G."/>
        </authorList>
    </citation>
    <scope>NUCLEOTIDE SEQUENCE [LARGE SCALE GENOMIC DNA]</scope>
    <source>
        <strain evidence="2 3">SZMC22713</strain>
    </source>
</reference>
<dbReference type="STRING" id="50990.A0A4Y7Q852"/>
<dbReference type="Proteomes" id="UP000294933">
    <property type="component" value="Unassembled WGS sequence"/>
</dbReference>
<keyword evidence="3" id="KW-1185">Reference proteome</keyword>
<dbReference type="InterPro" id="IPR051681">
    <property type="entry name" value="Ser/Thr_Kinases-Pseudokinases"/>
</dbReference>
<keyword evidence="2" id="KW-0418">Kinase</keyword>
<proteinExistence type="predicted"/>
<dbReference type="PROSITE" id="PS50011">
    <property type="entry name" value="PROTEIN_KINASE_DOM"/>
    <property type="match status" value="1"/>
</dbReference>
<dbReference type="InterPro" id="IPR001245">
    <property type="entry name" value="Ser-Thr/Tyr_kinase_cat_dom"/>
</dbReference>
<dbReference type="PROSITE" id="PS00109">
    <property type="entry name" value="PROTEIN_KINASE_TYR"/>
    <property type="match status" value="1"/>
</dbReference>
<dbReference type="Gene3D" id="1.10.510.10">
    <property type="entry name" value="Transferase(Phosphotransferase) domain 1"/>
    <property type="match status" value="1"/>
</dbReference>
<dbReference type="GO" id="GO:0005524">
    <property type="term" value="F:ATP binding"/>
    <property type="evidence" value="ECO:0007669"/>
    <property type="project" value="InterPro"/>
</dbReference>
<dbReference type="InterPro" id="IPR008266">
    <property type="entry name" value="Tyr_kinase_AS"/>
</dbReference>
<dbReference type="OrthoDB" id="346907at2759"/>
<organism evidence="2 3">
    <name type="scientific">Rickenella mellea</name>
    <dbReference type="NCBI Taxonomy" id="50990"/>
    <lineage>
        <taxon>Eukaryota</taxon>
        <taxon>Fungi</taxon>
        <taxon>Dikarya</taxon>
        <taxon>Basidiomycota</taxon>
        <taxon>Agaricomycotina</taxon>
        <taxon>Agaricomycetes</taxon>
        <taxon>Hymenochaetales</taxon>
        <taxon>Rickenellaceae</taxon>
        <taxon>Rickenella</taxon>
    </lineage>
</organism>
<evidence type="ECO:0000259" key="1">
    <source>
        <dbReference type="PROSITE" id="PS50011"/>
    </source>
</evidence>
<dbReference type="InterPro" id="IPR000719">
    <property type="entry name" value="Prot_kinase_dom"/>
</dbReference>
<sequence length="355" mass="39418">MDKVAVSFRQNSGIYTRNIGSVQTQSLTSTTDYNMNNQRKHAGPSISGLIRITSLQTVATGGMSDVYHGEWTENAKRGYEKLAVKFFRAEHIDAEKADAERVRLLRETRAWEALNATSQLPAVSQSIRVESNKWAGIHHPNILPFYGVCYGLDRFPQSHGMVSPWMDNGDIRAFLSNNPNTHRGQLIYQVACGLEYLHTKGIIHGDLRGCNILINDKGQALISDFGRAKLAVDDEYTKQLLASAAWTAPEVLLYAGGGDVPVSESSDVWSLGMTTLEVFVGQNNLWANCLPAQIVVRLARGIQPTRQEYPDVPQGYWQALNGCFKSDPCERPSSSGLRARLQQLLNREAASHRRS</sequence>
<accession>A0A4Y7Q852</accession>
<evidence type="ECO:0000313" key="2">
    <source>
        <dbReference type="EMBL" id="TDL23378.1"/>
    </source>
</evidence>
<protein>
    <submittedName>
        <fullName evidence="2">Kinase-like protein</fullName>
    </submittedName>
</protein>
<dbReference type="PRINTS" id="PR00109">
    <property type="entry name" value="TYRKINASE"/>
</dbReference>
<dbReference type="GO" id="GO:0004674">
    <property type="term" value="F:protein serine/threonine kinase activity"/>
    <property type="evidence" value="ECO:0007669"/>
    <property type="project" value="TreeGrafter"/>
</dbReference>
<feature type="domain" description="Protein kinase" evidence="1">
    <location>
        <begin position="52"/>
        <end position="345"/>
    </location>
</feature>
<gene>
    <name evidence="2" type="ORF">BD410DRAFT_838882</name>
</gene>
<name>A0A4Y7Q852_9AGAM</name>
<dbReference type="SUPFAM" id="SSF56112">
    <property type="entry name" value="Protein kinase-like (PK-like)"/>
    <property type="match status" value="1"/>
</dbReference>
<evidence type="ECO:0000313" key="3">
    <source>
        <dbReference type="Proteomes" id="UP000294933"/>
    </source>
</evidence>
<dbReference type="AlphaFoldDB" id="A0A4Y7Q852"/>
<dbReference type="Pfam" id="PF07714">
    <property type="entry name" value="PK_Tyr_Ser-Thr"/>
    <property type="match status" value="1"/>
</dbReference>
<keyword evidence="2" id="KW-0808">Transferase</keyword>
<dbReference type="PANTHER" id="PTHR44329">
    <property type="entry name" value="SERINE/THREONINE-PROTEIN KINASE TNNI3K-RELATED"/>
    <property type="match status" value="1"/>
</dbReference>